<protein>
    <submittedName>
        <fullName evidence="3">Hep_Hag</fullName>
    </submittedName>
</protein>
<dbReference type="Pfam" id="PF05658">
    <property type="entry name" value="YadA_head"/>
    <property type="match status" value="2"/>
</dbReference>
<evidence type="ECO:0000313" key="5">
    <source>
        <dbReference type="Proteomes" id="UP000254507"/>
    </source>
</evidence>
<evidence type="ECO:0000259" key="1">
    <source>
        <dbReference type="Pfam" id="PF05658"/>
    </source>
</evidence>
<evidence type="ECO:0000313" key="3">
    <source>
        <dbReference type="EMBL" id="SUU33819.1"/>
    </source>
</evidence>
<reference evidence="2 4" key="1">
    <citation type="submission" date="2017-07" db="EMBL/GenBank/DDBJ databases">
        <title>Virulence factors identified in Actinobacillus seminis.</title>
        <authorList>
            <person name="Negrete-Abascal E."/>
            <person name="Vaca-Pacheco S."/>
            <person name="Montes-Garcia F."/>
            <person name="Leyto-Gil A.M."/>
            <person name="Fragoso-Garcia E."/>
            <person name="Carvente-Garcia R."/>
            <person name="Perez-Agueros S."/>
            <person name="Castelan-Sanchez H.G."/>
            <person name="Garcia-Molina A."/>
            <person name="Villamar T.E."/>
            <person name="Vazquez-Cruz C."/>
        </authorList>
    </citation>
    <scope>NUCLEOTIDE SEQUENCE [LARGE SCALE GENOMIC DNA]</scope>
    <source>
        <strain evidence="2 4">ATCC 15768</strain>
    </source>
</reference>
<proteinExistence type="predicted"/>
<dbReference type="Gene3D" id="2.150.10.10">
    <property type="entry name" value="Serralysin-like metalloprotease, C-terminal"/>
    <property type="match status" value="1"/>
</dbReference>
<keyword evidence="4" id="KW-1185">Reference proteome</keyword>
<dbReference type="GO" id="GO:0019867">
    <property type="term" value="C:outer membrane"/>
    <property type="evidence" value="ECO:0007669"/>
    <property type="project" value="InterPro"/>
</dbReference>
<feature type="domain" description="Trimeric autotransporter adhesin YadA-like head" evidence="1">
    <location>
        <begin position="197"/>
        <end position="211"/>
    </location>
</feature>
<dbReference type="InParanoid" id="A0A263HF65"/>
<dbReference type="Proteomes" id="UP000215738">
    <property type="component" value="Unassembled WGS sequence"/>
</dbReference>
<dbReference type="SUPFAM" id="SSF101967">
    <property type="entry name" value="Adhesin YadA, collagen-binding domain"/>
    <property type="match status" value="1"/>
</dbReference>
<dbReference type="EMBL" id="NLFK01000004">
    <property type="protein sequence ID" value="OZN25206.1"/>
    <property type="molecule type" value="Genomic_DNA"/>
</dbReference>
<organism evidence="3 5">
    <name type="scientific">Actinobacillus seminis</name>
    <dbReference type="NCBI Taxonomy" id="722"/>
    <lineage>
        <taxon>Bacteria</taxon>
        <taxon>Pseudomonadati</taxon>
        <taxon>Pseudomonadota</taxon>
        <taxon>Gammaproteobacteria</taxon>
        <taxon>Pasteurellales</taxon>
        <taxon>Pasteurellaceae</taxon>
        <taxon>Actinobacillus</taxon>
    </lineage>
</organism>
<sequence>MVNVAQAAWLYLENGCVGSQLNDNGLNESTIATYEAWNSGISKDKEMILLSSAKNKTGEKTKYTNKDFDYTVVIGSRAVGGGKGATSIGYRAIVGINESNVDPNTPHEGTAVGYRSFARGKESTALGNDVVAWGDSAIAIGSDNVPNSKKGLSKDVWKLYYDNRKDFNYTNEYAAVKEVNSDYSKYIADPTKFKTHTWARGNGAIAIGSRSPMVISQPH</sequence>
<dbReference type="Proteomes" id="UP000254507">
    <property type="component" value="Unassembled WGS sequence"/>
</dbReference>
<accession>A0A263HF65</accession>
<gene>
    <name evidence="2" type="ORF">CFY87_05230</name>
    <name evidence="3" type="ORF">NCTC10851_00025</name>
</gene>
<dbReference type="InterPro" id="IPR008640">
    <property type="entry name" value="Adhesin_Head_dom"/>
</dbReference>
<name>A0A263HF65_9PAST</name>
<reference evidence="3 5" key="2">
    <citation type="submission" date="2018-06" db="EMBL/GenBank/DDBJ databases">
        <authorList>
            <consortium name="Pathogen Informatics"/>
            <person name="Doyle S."/>
        </authorList>
    </citation>
    <scope>NUCLEOTIDE SEQUENCE [LARGE SCALE GENOMIC DNA]</scope>
    <source>
        <strain evidence="3 5">NCTC10851</strain>
    </source>
</reference>
<dbReference type="RefSeq" id="WP_094946291.1">
    <property type="nucleotide sequence ID" value="NZ_NLFK01000004.1"/>
</dbReference>
<dbReference type="EMBL" id="UFSB01000001">
    <property type="protein sequence ID" value="SUU33819.1"/>
    <property type="molecule type" value="Genomic_DNA"/>
</dbReference>
<evidence type="ECO:0000313" key="2">
    <source>
        <dbReference type="EMBL" id="OZN25206.1"/>
    </source>
</evidence>
<dbReference type="AlphaFoldDB" id="A0A263HF65"/>
<feature type="domain" description="Trimeric autotransporter adhesin YadA-like head" evidence="1">
    <location>
        <begin position="118"/>
        <end position="143"/>
    </location>
</feature>
<evidence type="ECO:0000313" key="4">
    <source>
        <dbReference type="Proteomes" id="UP000215738"/>
    </source>
</evidence>
<dbReference type="InterPro" id="IPR011049">
    <property type="entry name" value="Serralysin-like_metalloprot_C"/>
</dbReference>